<comment type="caution">
    <text evidence="2">The sequence shown here is derived from an EMBL/GenBank/DDBJ whole genome shotgun (WGS) entry which is preliminary data.</text>
</comment>
<evidence type="ECO:0000256" key="1">
    <source>
        <dbReference type="SAM" id="MobiDB-lite"/>
    </source>
</evidence>
<evidence type="ECO:0000313" key="3">
    <source>
        <dbReference type="Proteomes" id="UP001153069"/>
    </source>
</evidence>
<evidence type="ECO:0000313" key="2">
    <source>
        <dbReference type="EMBL" id="CAB9510662.1"/>
    </source>
</evidence>
<dbReference type="InterPro" id="IPR036865">
    <property type="entry name" value="CRAL-TRIO_dom_sf"/>
</dbReference>
<keyword evidence="3" id="KW-1185">Reference proteome</keyword>
<reference evidence="2" key="1">
    <citation type="submission" date="2020-06" db="EMBL/GenBank/DDBJ databases">
        <authorList>
            <consortium name="Plant Systems Biology data submission"/>
        </authorList>
    </citation>
    <scope>NUCLEOTIDE SEQUENCE</scope>
    <source>
        <strain evidence="2">D6</strain>
    </source>
</reference>
<feature type="region of interest" description="Disordered" evidence="1">
    <location>
        <begin position="1"/>
        <end position="42"/>
    </location>
</feature>
<dbReference type="SUPFAM" id="SSF52087">
    <property type="entry name" value="CRAL/TRIO domain"/>
    <property type="match status" value="1"/>
</dbReference>
<dbReference type="AlphaFoldDB" id="A0A9N8DXB6"/>
<dbReference type="EMBL" id="CAICTM010000446">
    <property type="protein sequence ID" value="CAB9510662.1"/>
    <property type="molecule type" value="Genomic_DNA"/>
</dbReference>
<dbReference type="Proteomes" id="UP001153069">
    <property type="component" value="Unassembled WGS sequence"/>
</dbReference>
<name>A0A9N8DXB6_9STRA</name>
<organism evidence="2 3">
    <name type="scientific">Seminavis robusta</name>
    <dbReference type="NCBI Taxonomy" id="568900"/>
    <lineage>
        <taxon>Eukaryota</taxon>
        <taxon>Sar</taxon>
        <taxon>Stramenopiles</taxon>
        <taxon>Ochrophyta</taxon>
        <taxon>Bacillariophyta</taxon>
        <taxon>Bacillariophyceae</taxon>
        <taxon>Bacillariophycidae</taxon>
        <taxon>Naviculales</taxon>
        <taxon>Naviculaceae</taxon>
        <taxon>Seminavis</taxon>
    </lineage>
</organism>
<dbReference type="OrthoDB" id="197703at2759"/>
<dbReference type="Gene3D" id="3.40.525.10">
    <property type="entry name" value="CRAL-TRIO lipid binding domain"/>
    <property type="match status" value="1"/>
</dbReference>
<accession>A0A9N8DXB6</accession>
<protein>
    <submittedName>
        <fullName evidence="2">Uncharacterized protein</fullName>
    </submittedName>
</protein>
<proteinExistence type="predicted"/>
<gene>
    <name evidence="2" type="ORF">SEMRO_447_G144790.1</name>
</gene>
<feature type="compositionally biased region" description="Acidic residues" evidence="1">
    <location>
        <begin position="17"/>
        <end position="37"/>
    </location>
</feature>
<sequence>MMQHEPGARMPVADQFSESEDDEGFEQFEFSDDEDAVDTSMDITSAERSLAKKIKQTVEERQDLHNLSDMDYAQHAALVIDQSDRGDDPDLGLVLERIQGLQEFRIQYDVDHSPSQGVYYLDQMMTLQPGAILNVDVCPLTGEGVLAFNRGSIDPNIALQCSPEDTVPEQNWRIHAVASYYMVYAILASLQTTREGIFFLWDGHSMSWKNISLTYSRRLVEEVWMHVPFKVSKLMEYNSNSSALIFWGLLKPLLPKAWTSVMDFGCQVDTTTPRTLSELYLQPNLEEAKHSILRRVHRLLSLRAKNEASFRL</sequence>